<dbReference type="InterPro" id="IPR049566">
    <property type="entry name" value="WDR59_RTC1-like_RING_Znf"/>
</dbReference>
<dbReference type="GO" id="GO:0034198">
    <property type="term" value="P:cellular response to amino acid starvation"/>
    <property type="evidence" value="ECO:0007669"/>
    <property type="project" value="TreeGrafter"/>
</dbReference>
<dbReference type="SMART" id="SM00591">
    <property type="entry name" value="RWD"/>
    <property type="match status" value="1"/>
</dbReference>
<dbReference type="InterPro" id="IPR036322">
    <property type="entry name" value="WD40_repeat_dom_sf"/>
</dbReference>
<dbReference type="PROSITE" id="PS50908">
    <property type="entry name" value="RWD"/>
    <property type="match status" value="1"/>
</dbReference>
<dbReference type="VEuPathDB" id="FungiDB:FUN_019765"/>
<evidence type="ECO:0000256" key="3">
    <source>
        <dbReference type="ARBA" id="ARBA00038452"/>
    </source>
</evidence>
<dbReference type="InterPro" id="IPR006575">
    <property type="entry name" value="RWD_dom"/>
</dbReference>
<evidence type="ECO:0000256" key="1">
    <source>
        <dbReference type="ARBA" id="ARBA00022574"/>
    </source>
</evidence>
<dbReference type="Pfam" id="PF00400">
    <property type="entry name" value="WD40"/>
    <property type="match status" value="2"/>
</dbReference>
<reference evidence="7 8" key="2">
    <citation type="submission" date="2017-09" db="EMBL/GenBank/DDBJ databases">
        <title>Extensive intraspecific genome diversity in a model arbuscular mycorrhizal fungus.</title>
        <authorList>
            <person name="Chen E.C."/>
            <person name="Morin E."/>
            <person name="Beaudet D."/>
            <person name="Noel J."/>
            <person name="Ndikumana S."/>
            <person name="Charron P."/>
            <person name="St-Onge C."/>
            <person name="Giorgi J."/>
            <person name="Grigoriev I.V."/>
            <person name="Roux C."/>
            <person name="Martin F.M."/>
            <person name="Corradi N."/>
        </authorList>
    </citation>
    <scope>NUCLEOTIDE SEQUENCE [LARGE SCALE GENOMIC DNA]</scope>
    <source>
        <strain evidence="7 8">A5</strain>
    </source>
</reference>
<dbReference type="Proteomes" id="UP000232722">
    <property type="component" value="Unassembled WGS sequence"/>
</dbReference>
<dbReference type="EMBL" id="LLXJ01000033">
    <property type="protein sequence ID" value="PKC16821.1"/>
    <property type="molecule type" value="Genomic_DNA"/>
</dbReference>
<dbReference type="PROSITE" id="PS50082">
    <property type="entry name" value="WD_REPEATS_2"/>
    <property type="match status" value="2"/>
</dbReference>
<feature type="repeat" description="WD" evidence="4">
    <location>
        <begin position="272"/>
        <end position="307"/>
    </location>
</feature>
<organism evidence="7 8">
    <name type="scientific">Rhizophagus irregularis</name>
    <dbReference type="NCBI Taxonomy" id="588596"/>
    <lineage>
        <taxon>Eukaryota</taxon>
        <taxon>Fungi</taxon>
        <taxon>Fungi incertae sedis</taxon>
        <taxon>Mucoromycota</taxon>
        <taxon>Glomeromycotina</taxon>
        <taxon>Glomeromycetes</taxon>
        <taxon>Glomerales</taxon>
        <taxon>Glomeraceae</taxon>
        <taxon>Rhizophagus</taxon>
    </lineage>
</organism>
<feature type="compositionally biased region" description="Polar residues" evidence="5">
    <location>
        <begin position="419"/>
        <end position="435"/>
    </location>
</feature>
<sequence>MDDEIEFHKENSFTSYSSTSSTKSSSPINIPSRPSRPVSPFLHISKMSLRSGTPSPPTESSSADYSSSKQSIPEITFSNDVSPEMETQDSVFYQSLVIKISQPVGSMSISPSSRDIVLATRKGLSIIDLENPYLAPRELHHLTKWEVADVQWNPHLSCDNWVASTSNQKALIWNLSSAIQHEHILHAHNRAISDINWHPFNSNMLATCSVDTYVHLWDLKSPKKPAKSFCAWIAGATQVKFNKKNEFILASAHGKDLYIWDTRKGSLPITKISAHTTKIYGIDWSRSNADNIITCSLDQSVKFWNIQELDTCQGVIHTNSPVWRARHTPVGNGILIMPQRSEKNLYLWNKENLQTRIHAFVGHHDVVKEFVWRVKSDGDPTIDNREFQLITWSKDKTLRFWPINDELLKEIGHERGRSINPTDQVKQTGKSTSTFRDLPMNNHSISPTLSTSTSYPPLRIISGSRAITNIPFRPSGASAGGGNIKGYMVAAGMLRRSLLWMQNVKMVKPSGEIGNTEYIPPNTHEEMAGVAQKFSNVEFEKLDIQGKYCTISLHGSRHAFIRINVTFPPQYPNKVLPIFDIQKTGMISIYNRTRMLKCLKDIARSCVSQNRPCLEACIRYLLGEHTQEDGQERYGKDDSDDENYINATRRTSYDKNLNYILGDKEDYNVPFPKLCGTKFNASGKLVCFFSSLRSPDASNNTRNNEKTSYTYTHPRSYDSWEQYRMISQLPRPITHYGRDDDDSYNEVDDDSNALLSFHSYLMSDLQDNANPSNNSLALFQSTKWDRYTVHMYDFSEWMPISQKLAKEYILHGDDPVEICKYNAQVAADNNRPDLKQVWLLASLILGQSGPTKFRNSLSSDEIILTGVYQKHASKRKEIGSEYDSFMSKAFHGLFEKFNLGFHPFGRSLVKDLLNHFSSVGDIQTAAMLSCVFRQPFPPHRKDNRANEFQLLTSGLVVGNNISSNTDYFNYYYRYPEKQNPYHYGFPSISGITFGESCNSSKSSYTEMVNYVTNGYGANPYGITPPTPSGYPYGQSEGSGITVPHTSHHHRRSTFGGTSKESNLFPSSISASPPRTPKKGSPATGGLNNRLDGWVGHEKPGEISDEKSCDLIFSFYSDDFDDEKRPIPVSLLDDQIETNVRYEQLRLAYAELLYHWGLFEARAELLKFMKFVRTTVGSPIGELQEPLEIDIHCSQCHSELKGAKYCVSCRNKKNAEIESKGATFVNRLSSNKHREESDYLRRAGIKCSICNRIVRGLSNFCMSCSHGGHTKHIHEWFEGNNECPTGCGCQCKIRNCNF</sequence>
<dbReference type="VEuPathDB" id="FungiDB:RhiirFUN_018662"/>
<dbReference type="Gene3D" id="2.130.10.10">
    <property type="entry name" value="YVTN repeat-like/Quinoprotein amine dehydrogenase"/>
    <property type="match status" value="1"/>
</dbReference>
<dbReference type="GO" id="GO:0005774">
    <property type="term" value="C:vacuolar membrane"/>
    <property type="evidence" value="ECO:0007669"/>
    <property type="project" value="TreeGrafter"/>
</dbReference>
<protein>
    <recommendedName>
        <fullName evidence="6">RWD domain-containing protein</fullName>
    </recommendedName>
</protein>
<dbReference type="CDD" id="cd11605">
    <property type="entry name" value="RWD_DRWD_ELF-like"/>
    <property type="match status" value="1"/>
</dbReference>
<feature type="region of interest" description="Disordered" evidence="5">
    <location>
        <begin position="1026"/>
        <end position="1090"/>
    </location>
</feature>
<feature type="compositionally biased region" description="Basic and acidic residues" evidence="5">
    <location>
        <begin position="1"/>
        <end position="11"/>
    </location>
</feature>
<feature type="domain" description="RWD" evidence="6">
    <location>
        <begin position="525"/>
        <end position="628"/>
    </location>
</feature>
<dbReference type="GO" id="GO:1904263">
    <property type="term" value="P:positive regulation of TORC1 signaling"/>
    <property type="evidence" value="ECO:0007669"/>
    <property type="project" value="TreeGrafter"/>
</dbReference>
<comment type="similarity">
    <text evidence="3">Belongs to the WD repeat WDR59 family.</text>
</comment>
<evidence type="ECO:0000256" key="5">
    <source>
        <dbReference type="SAM" id="MobiDB-lite"/>
    </source>
</evidence>
<feature type="compositionally biased region" description="Low complexity" evidence="5">
    <location>
        <begin position="12"/>
        <end position="40"/>
    </location>
</feature>
<dbReference type="InterPro" id="IPR019775">
    <property type="entry name" value="WD40_repeat_CS"/>
</dbReference>
<evidence type="ECO:0000256" key="2">
    <source>
        <dbReference type="ARBA" id="ARBA00022737"/>
    </source>
</evidence>
<dbReference type="InterPro" id="IPR049567">
    <property type="entry name" value="WDR59-like"/>
</dbReference>
<dbReference type="GO" id="GO:0035859">
    <property type="term" value="C:Seh1-associated complex"/>
    <property type="evidence" value="ECO:0007669"/>
    <property type="project" value="TreeGrafter"/>
</dbReference>
<proteinExistence type="inferred from homology"/>
<gene>
    <name evidence="7" type="ORF">RhiirA5_406580</name>
</gene>
<dbReference type="PANTHER" id="PTHR46170">
    <property type="entry name" value="GATOR COMPLEX PROTEIN WDR59"/>
    <property type="match status" value="1"/>
</dbReference>
<keyword evidence="1 4" id="KW-0853">WD repeat</keyword>
<reference evidence="7 8" key="1">
    <citation type="submission" date="2016-04" db="EMBL/GenBank/DDBJ databases">
        <title>Genome analyses suggest a sexual origin of heterokaryosis in a supposedly ancient asexual fungus.</title>
        <authorList>
            <person name="Ropars J."/>
            <person name="Sedzielewska K."/>
            <person name="Noel J."/>
            <person name="Charron P."/>
            <person name="Farinelli L."/>
            <person name="Marton T."/>
            <person name="Kruger M."/>
            <person name="Pelin A."/>
            <person name="Brachmann A."/>
            <person name="Corradi N."/>
        </authorList>
    </citation>
    <scope>NUCLEOTIDE SEQUENCE [LARGE SCALE GENOMIC DNA]</scope>
    <source>
        <strain evidence="7 8">A5</strain>
    </source>
</reference>
<comment type="caution">
    <text evidence="7">The sequence shown here is derived from an EMBL/GenBank/DDBJ whole genome shotgun (WGS) entry which is preliminary data.</text>
</comment>
<dbReference type="PROSITE" id="PS00678">
    <property type="entry name" value="WD_REPEATS_1"/>
    <property type="match status" value="2"/>
</dbReference>
<feature type="compositionally biased region" description="Polar residues" evidence="5">
    <location>
        <begin position="1054"/>
        <end position="1072"/>
    </location>
</feature>
<dbReference type="SMART" id="SM00320">
    <property type="entry name" value="WD40"/>
    <property type="match status" value="5"/>
</dbReference>
<dbReference type="PROSITE" id="PS50294">
    <property type="entry name" value="WD_REPEATS_REGION"/>
    <property type="match status" value="2"/>
</dbReference>
<dbReference type="SUPFAM" id="SSF50978">
    <property type="entry name" value="WD40 repeat-like"/>
    <property type="match status" value="1"/>
</dbReference>
<accession>A0A2N0QCL3</accession>
<dbReference type="InterPro" id="IPR001680">
    <property type="entry name" value="WD40_rpt"/>
</dbReference>
<evidence type="ECO:0000313" key="8">
    <source>
        <dbReference type="Proteomes" id="UP000232722"/>
    </source>
</evidence>
<dbReference type="InterPro" id="IPR015943">
    <property type="entry name" value="WD40/YVTN_repeat-like_dom_sf"/>
</dbReference>
<feature type="region of interest" description="Disordered" evidence="5">
    <location>
        <begin position="1"/>
        <end position="71"/>
    </location>
</feature>
<evidence type="ECO:0000256" key="4">
    <source>
        <dbReference type="PROSITE-ProRule" id="PRU00221"/>
    </source>
</evidence>
<feature type="compositionally biased region" description="Low complexity" evidence="5">
    <location>
        <begin position="58"/>
        <end position="71"/>
    </location>
</feature>
<name>A0A2N0QCL3_9GLOM</name>
<evidence type="ECO:0000259" key="6">
    <source>
        <dbReference type="PROSITE" id="PS50908"/>
    </source>
</evidence>
<feature type="region of interest" description="Disordered" evidence="5">
    <location>
        <begin position="418"/>
        <end position="450"/>
    </location>
</feature>
<dbReference type="VEuPathDB" id="FungiDB:RhiirA1_418557"/>
<dbReference type="PANTHER" id="PTHR46170:SF1">
    <property type="entry name" value="GATOR COMPLEX PROTEIN WDR59"/>
    <property type="match status" value="1"/>
</dbReference>
<keyword evidence="2" id="KW-0677">Repeat</keyword>
<evidence type="ECO:0000313" key="7">
    <source>
        <dbReference type="EMBL" id="PKC16821.1"/>
    </source>
</evidence>
<dbReference type="Pfam" id="PF17120">
    <property type="entry name" value="zf-RING_16"/>
    <property type="match status" value="1"/>
</dbReference>
<feature type="repeat" description="WD" evidence="4">
    <location>
        <begin position="185"/>
        <end position="227"/>
    </location>
</feature>
<dbReference type="GO" id="GO:0035591">
    <property type="term" value="F:signaling adaptor activity"/>
    <property type="evidence" value="ECO:0007669"/>
    <property type="project" value="TreeGrafter"/>
</dbReference>